<evidence type="ECO:0000313" key="3">
    <source>
        <dbReference type="EMBL" id="QSS59362.1"/>
    </source>
</evidence>
<feature type="non-terminal residue" evidence="3">
    <location>
        <position position="314"/>
    </location>
</feature>
<feature type="domain" description="Nephrocystin 3-like N-terminal" evidence="2">
    <location>
        <begin position="129"/>
        <end position="295"/>
    </location>
</feature>
<dbReference type="Gene3D" id="3.40.50.300">
    <property type="entry name" value="P-loop containing nucleotide triphosphate hydrolases"/>
    <property type="match status" value="1"/>
</dbReference>
<keyword evidence="1" id="KW-0677">Repeat</keyword>
<evidence type="ECO:0000259" key="2">
    <source>
        <dbReference type="Pfam" id="PF24883"/>
    </source>
</evidence>
<dbReference type="SUPFAM" id="SSF52540">
    <property type="entry name" value="P-loop containing nucleoside triphosphate hydrolases"/>
    <property type="match status" value="1"/>
</dbReference>
<dbReference type="InterPro" id="IPR027417">
    <property type="entry name" value="P-loop_NTPase"/>
</dbReference>
<evidence type="ECO:0000313" key="4">
    <source>
        <dbReference type="Proteomes" id="UP000663671"/>
    </source>
</evidence>
<evidence type="ECO:0000256" key="1">
    <source>
        <dbReference type="ARBA" id="ARBA00022737"/>
    </source>
</evidence>
<dbReference type="InterPro" id="IPR056884">
    <property type="entry name" value="NPHP3-like_N"/>
</dbReference>
<sequence length="314" mass="35406">MEKSLIDLESASLTVILVTSLDVKQDTTEIAMQTEKIGISSQRIESRTERMEVSILAQRDEFHEMSANFKKLLKNQQKEARKMQLHDSGKAADATTRKHAAFNSVKLYFENNIDPSWQARDIEYSFVKGSAKWVLDEDAYQIWREGATNPYLWISGDPGLGKTCVAFLLSKELTESAASDPKTSVAAFYFQDDQAEFMSLSNAMSSIIIQIAGGNGSYCEQASSEIGNDGVDADDWTDLWERFFQSKFGNESSHRLFLIIDGLDQIPTNDRSKFLELLARIRKESLKIHVLLTSRVDIRSSPKSLQPLEIIVTK</sequence>
<dbReference type="VEuPathDB" id="FungiDB:I7I51_08797"/>
<name>A0A8A1M4I3_AJECA</name>
<dbReference type="OrthoDB" id="448455at2759"/>
<dbReference type="Pfam" id="PF24883">
    <property type="entry name" value="NPHP3_N"/>
    <property type="match status" value="1"/>
</dbReference>
<dbReference type="AlphaFoldDB" id="A0A8A1M4I3"/>
<gene>
    <name evidence="3" type="ORF">I7I51_08797</name>
</gene>
<dbReference type="PANTHER" id="PTHR10039:SF17">
    <property type="entry name" value="FUNGAL STAND N-TERMINAL GOODBYE DOMAIN-CONTAINING PROTEIN-RELATED"/>
    <property type="match status" value="1"/>
</dbReference>
<proteinExistence type="predicted"/>
<dbReference type="PANTHER" id="PTHR10039">
    <property type="entry name" value="AMELOGENIN"/>
    <property type="match status" value="1"/>
</dbReference>
<dbReference type="EMBL" id="CP069109">
    <property type="protein sequence ID" value="QSS59362.1"/>
    <property type="molecule type" value="Genomic_DNA"/>
</dbReference>
<dbReference type="Proteomes" id="UP000663671">
    <property type="component" value="Chromosome 2"/>
</dbReference>
<accession>A0A8A1M4I3</accession>
<reference evidence="3" key="1">
    <citation type="submission" date="2021-01" db="EMBL/GenBank/DDBJ databases">
        <title>Chromosome-level genome assembly of a human fungal pathogen reveals clustering of transcriptionally co-regulated genes.</title>
        <authorList>
            <person name="Voorhies M."/>
            <person name="Cohen S."/>
            <person name="Shea T.P."/>
            <person name="Petrus S."/>
            <person name="Munoz J.F."/>
            <person name="Poplawski S."/>
            <person name="Goldman W.E."/>
            <person name="Michael T."/>
            <person name="Cuomo C.A."/>
            <person name="Sil A."/>
            <person name="Beyhan S."/>
        </authorList>
    </citation>
    <scope>NUCLEOTIDE SEQUENCE</scope>
    <source>
        <strain evidence="3">WU24</strain>
    </source>
</reference>
<protein>
    <recommendedName>
        <fullName evidence="2">Nephrocystin 3-like N-terminal domain-containing protein</fullName>
    </recommendedName>
</protein>
<organism evidence="3 4">
    <name type="scientific">Ajellomyces capsulatus</name>
    <name type="common">Darling's disease fungus</name>
    <name type="synonym">Histoplasma capsulatum</name>
    <dbReference type="NCBI Taxonomy" id="5037"/>
    <lineage>
        <taxon>Eukaryota</taxon>
        <taxon>Fungi</taxon>
        <taxon>Dikarya</taxon>
        <taxon>Ascomycota</taxon>
        <taxon>Pezizomycotina</taxon>
        <taxon>Eurotiomycetes</taxon>
        <taxon>Eurotiomycetidae</taxon>
        <taxon>Onygenales</taxon>
        <taxon>Ajellomycetaceae</taxon>
        <taxon>Histoplasma</taxon>
    </lineage>
</organism>